<dbReference type="AlphaFoldDB" id="A0A250JA25"/>
<feature type="compositionally biased region" description="Basic and acidic residues" evidence="1">
    <location>
        <begin position="128"/>
        <end position="142"/>
    </location>
</feature>
<reference evidence="2 3" key="1">
    <citation type="submission" date="2017-06" db="EMBL/GenBank/DDBJ databases">
        <title>Sequencing and comparative analysis of myxobacterial genomes.</title>
        <authorList>
            <person name="Rupp O."/>
            <person name="Goesmann A."/>
            <person name="Sogaard-Andersen L."/>
        </authorList>
    </citation>
    <scope>NUCLEOTIDE SEQUENCE [LARGE SCALE GENOMIC DNA]</scope>
    <source>
        <strain evidence="2 3">DSM 52655</strain>
    </source>
</reference>
<gene>
    <name evidence="2" type="ORF">CYFUS_005494</name>
</gene>
<organism evidence="2 3">
    <name type="scientific">Cystobacter fuscus</name>
    <dbReference type="NCBI Taxonomy" id="43"/>
    <lineage>
        <taxon>Bacteria</taxon>
        <taxon>Pseudomonadati</taxon>
        <taxon>Myxococcota</taxon>
        <taxon>Myxococcia</taxon>
        <taxon>Myxococcales</taxon>
        <taxon>Cystobacterineae</taxon>
        <taxon>Archangiaceae</taxon>
        <taxon>Cystobacter</taxon>
    </lineage>
</organism>
<protein>
    <submittedName>
        <fullName evidence="2">Uncharacterized protein</fullName>
    </submittedName>
</protein>
<sequence>MLTRSWPNRGRNYKRSPGEGWLDLRWRVSNWSGALEPRHELNSNRSFLPKGSSHRRSTSLLSWWSNRNAWPGPCRIPGVAMEHTEAGRAMSWEVRWFPVPGESRLDSSDDGHSFLRGTRQTLGLSRSADQHGRATHHDDSTVRGRVPKPCGGFTSYEHRGLALRYRIRRPRTDERISNACCWHEANQHRWLPGRCRSTHVGDGPRLHLRTRVHVSNSGGGRHGILLQILGGRALNDAPKGGVNAVVQPTSTRDRN</sequence>
<dbReference type="EMBL" id="CP022098">
    <property type="protein sequence ID" value="ATB40046.1"/>
    <property type="molecule type" value="Genomic_DNA"/>
</dbReference>
<accession>A0A250JA25</accession>
<proteinExistence type="predicted"/>
<evidence type="ECO:0000313" key="3">
    <source>
        <dbReference type="Proteomes" id="UP000217257"/>
    </source>
</evidence>
<feature type="region of interest" description="Disordered" evidence="1">
    <location>
        <begin position="119"/>
        <end position="149"/>
    </location>
</feature>
<evidence type="ECO:0000313" key="2">
    <source>
        <dbReference type="EMBL" id="ATB40046.1"/>
    </source>
</evidence>
<dbReference type="KEGG" id="cfus:CYFUS_005494"/>
<name>A0A250JA25_9BACT</name>
<evidence type="ECO:0000256" key="1">
    <source>
        <dbReference type="SAM" id="MobiDB-lite"/>
    </source>
</evidence>
<dbReference type="Proteomes" id="UP000217257">
    <property type="component" value="Chromosome"/>
</dbReference>